<keyword evidence="3" id="KW-1185">Reference proteome</keyword>
<proteinExistence type="predicted"/>
<feature type="chain" id="PRO_5032365278" description="Lipocalin-like domain-containing protein" evidence="1">
    <location>
        <begin position="21"/>
        <end position="172"/>
    </location>
</feature>
<dbReference type="RefSeq" id="WP_096350285.1">
    <property type="nucleotide sequence ID" value="NZ_AP017313.1"/>
</dbReference>
<keyword evidence="1" id="KW-0732">Signal</keyword>
<sequence>MKIKYLFIMAALALCLYACKKGSSNKSSASIVGRWYQNKLTINQQTISTGATASATYPAMDFDTTYYWQFNNDNTAFVSSGATIFTVTGKSSPLNGNGQPLGGKAYYRWYKVSGSLLILQLGFIPTCYNCSQPGPDTVKIIQLDANTLVLHENVDTSSVYKVTADSYYTRAR</sequence>
<dbReference type="Proteomes" id="UP000539265">
    <property type="component" value="Unassembled WGS sequence"/>
</dbReference>
<dbReference type="OrthoDB" id="9942275at2"/>
<gene>
    <name evidence="2" type="ORF">FHS11_003640</name>
</gene>
<protein>
    <recommendedName>
        <fullName evidence="4">Lipocalin-like domain-containing protein</fullName>
    </recommendedName>
</protein>
<evidence type="ECO:0000313" key="3">
    <source>
        <dbReference type="Proteomes" id="UP000539265"/>
    </source>
</evidence>
<evidence type="ECO:0008006" key="4">
    <source>
        <dbReference type="Google" id="ProtNLM"/>
    </source>
</evidence>
<evidence type="ECO:0000256" key="1">
    <source>
        <dbReference type="SAM" id="SignalP"/>
    </source>
</evidence>
<organism evidence="2 3">
    <name type="scientific">Mucilaginibacter gotjawali</name>
    <dbReference type="NCBI Taxonomy" id="1550579"/>
    <lineage>
        <taxon>Bacteria</taxon>
        <taxon>Pseudomonadati</taxon>
        <taxon>Bacteroidota</taxon>
        <taxon>Sphingobacteriia</taxon>
        <taxon>Sphingobacteriales</taxon>
        <taxon>Sphingobacteriaceae</taxon>
        <taxon>Mucilaginibacter</taxon>
    </lineage>
</organism>
<accession>A0A839SK05</accession>
<dbReference type="AlphaFoldDB" id="A0A839SK05"/>
<comment type="caution">
    <text evidence="2">The sequence shown here is derived from an EMBL/GenBank/DDBJ whole genome shotgun (WGS) entry which is preliminary data.</text>
</comment>
<dbReference type="EMBL" id="JACHWX010000012">
    <property type="protein sequence ID" value="MBB3057210.1"/>
    <property type="molecule type" value="Genomic_DNA"/>
</dbReference>
<reference evidence="2" key="1">
    <citation type="submission" date="2020-08" db="EMBL/GenBank/DDBJ databases">
        <title>Genomic Encyclopedia of Type Strains, Phase III (KMG-III): the genomes of soil and plant-associated and newly described type strains.</title>
        <authorList>
            <person name="Whitman W."/>
        </authorList>
    </citation>
    <scope>NUCLEOTIDE SEQUENCE [LARGE SCALE GENOMIC DNA]</scope>
    <source>
        <strain evidence="2">CECT 8628</strain>
    </source>
</reference>
<evidence type="ECO:0000313" key="2">
    <source>
        <dbReference type="EMBL" id="MBB3057210.1"/>
    </source>
</evidence>
<feature type="signal peptide" evidence="1">
    <location>
        <begin position="1"/>
        <end position="20"/>
    </location>
</feature>
<name>A0A839SK05_9SPHI</name>